<keyword evidence="6 7" id="KW-0472">Membrane</keyword>
<keyword evidence="4 7" id="KW-0812">Transmembrane</keyword>
<dbReference type="PANTHER" id="PTHR34584:SF1">
    <property type="entry name" value="NA(+)_H(+) ANTIPORTER SUBUNIT E1"/>
    <property type="match status" value="1"/>
</dbReference>
<dbReference type="PANTHER" id="PTHR34584">
    <property type="entry name" value="NA(+)/H(+) ANTIPORTER SUBUNIT E1"/>
    <property type="match status" value="1"/>
</dbReference>
<sequence>MRGFLLNVLLALVWTMAVGRFTFPQLLLGFVLGFIIVGIIEPLWGSPRYFPRITQGLRFVLFFFRELVLSNLRIAYDVVTPRLQARPQIIAIPLEARTDTEITLLANFLTLTPGTLSLDVSADRRVLYVHAMYVDDHDRFIEEIKRGMEARLLEALR</sequence>
<evidence type="ECO:0000256" key="4">
    <source>
        <dbReference type="ARBA" id="ARBA00022692"/>
    </source>
</evidence>
<evidence type="ECO:0000256" key="7">
    <source>
        <dbReference type="SAM" id="Phobius"/>
    </source>
</evidence>
<proteinExistence type="inferred from homology"/>
<dbReference type="InterPro" id="IPR002758">
    <property type="entry name" value="Cation_antiport_E"/>
</dbReference>
<dbReference type="GO" id="GO:0005886">
    <property type="term" value="C:plasma membrane"/>
    <property type="evidence" value="ECO:0007669"/>
    <property type="project" value="UniProtKB-SubCell"/>
</dbReference>
<comment type="caution">
    <text evidence="8">The sequence shown here is derived from an EMBL/GenBank/DDBJ whole genome shotgun (WGS) entry which is preliminary data.</text>
</comment>
<gene>
    <name evidence="8" type="ORF">ENM21_08110</name>
</gene>
<keyword evidence="5 7" id="KW-1133">Transmembrane helix</keyword>
<dbReference type="AlphaFoldDB" id="A0A7C5VVU2"/>
<name>A0A7C5VVU2_THERO</name>
<comment type="similarity">
    <text evidence="2">Belongs to the CPA3 antiporters (TC 2.A.63) subunit E family.</text>
</comment>
<organism evidence="8">
    <name type="scientific">Thermomicrobium roseum</name>
    <dbReference type="NCBI Taxonomy" id="500"/>
    <lineage>
        <taxon>Bacteria</taxon>
        <taxon>Pseudomonadati</taxon>
        <taxon>Thermomicrobiota</taxon>
        <taxon>Thermomicrobia</taxon>
        <taxon>Thermomicrobiales</taxon>
        <taxon>Thermomicrobiaceae</taxon>
        <taxon>Thermomicrobium</taxon>
    </lineage>
</organism>
<reference evidence="8" key="1">
    <citation type="journal article" date="2020" name="mSystems">
        <title>Genome- and Community-Level Interaction Insights into Carbon Utilization and Element Cycling Functions of Hydrothermarchaeota in Hydrothermal Sediment.</title>
        <authorList>
            <person name="Zhou Z."/>
            <person name="Liu Y."/>
            <person name="Xu W."/>
            <person name="Pan J."/>
            <person name="Luo Z.H."/>
            <person name="Li M."/>
        </authorList>
    </citation>
    <scope>NUCLEOTIDE SEQUENCE [LARGE SCALE GENOMIC DNA]</scope>
    <source>
        <strain evidence="8">SpSt-1065</strain>
    </source>
</reference>
<dbReference type="EMBL" id="DRWX01000371">
    <property type="protein sequence ID" value="HHM97154.1"/>
    <property type="molecule type" value="Genomic_DNA"/>
</dbReference>
<keyword evidence="3" id="KW-1003">Cell membrane</keyword>
<comment type="subcellular location">
    <subcellularLocation>
        <location evidence="1">Cell membrane</location>
        <topology evidence="1">Multi-pass membrane protein</topology>
    </subcellularLocation>
</comment>
<evidence type="ECO:0000256" key="6">
    <source>
        <dbReference type="ARBA" id="ARBA00023136"/>
    </source>
</evidence>
<dbReference type="PIRSF" id="PIRSF019239">
    <property type="entry name" value="MrpE"/>
    <property type="match status" value="1"/>
</dbReference>
<evidence type="ECO:0000256" key="5">
    <source>
        <dbReference type="ARBA" id="ARBA00022989"/>
    </source>
</evidence>
<dbReference type="GO" id="GO:0008324">
    <property type="term" value="F:monoatomic cation transmembrane transporter activity"/>
    <property type="evidence" value="ECO:0007669"/>
    <property type="project" value="InterPro"/>
</dbReference>
<accession>A0A7C5VVU2</accession>
<evidence type="ECO:0000313" key="8">
    <source>
        <dbReference type="EMBL" id="HHM97154.1"/>
    </source>
</evidence>
<evidence type="ECO:0000256" key="3">
    <source>
        <dbReference type="ARBA" id="ARBA00022475"/>
    </source>
</evidence>
<dbReference type="Pfam" id="PF01899">
    <property type="entry name" value="MNHE"/>
    <property type="match status" value="1"/>
</dbReference>
<feature type="transmembrane region" description="Helical" evidence="7">
    <location>
        <begin position="27"/>
        <end position="44"/>
    </location>
</feature>
<protein>
    <submittedName>
        <fullName evidence="8">Na+/H+ antiporter subunit E</fullName>
    </submittedName>
</protein>
<evidence type="ECO:0000256" key="2">
    <source>
        <dbReference type="ARBA" id="ARBA00006228"/>
    </source>
</evidence>
<evidence type="ECO:0000256" key="1">
    <source>
        <dbReference type="ARBA" id="ARBA00004651"/>
    </source>
</evidence>